<sequence length="410" mass="45364">MITSHFFSLLFALRAHAAPSSSSLPAEVVLKGDCSRDGLVYDCARNGLVWTAGAVRMNHVQVVGSHNSYHVEAPKAERDLQSAAAPAAIDLQYSHAGLDVQLEYLHLRNLELDLLADPDGGMYSEPLIRRLAGLGVPNDPLLKKKGTKVLHIPDVDYHTTCSTLVSCLRIIKKWMDAHPDSVPLPMMMEFKTAEKLGERLGGAKVIPWTTELLDIVDAEIRQVFDRSQLITPDDVRRDGLTLEESILKYGWPDLDSARGRIFFLMDNGPVGDVRDAYVEGRRNLEGRVLFTNSQPGQSDCAFQKLNDPSTDAAVEFIQEQVKANYWVRTRADEPLVTVVEHSCSTERRDRALRSGAHVVSTDFAAFGMSARWGCDYAVRLPGGRGARCNPVLDVFGGCEGLLEPEEYTEN</sequence>
<gene>
    <name evidence="2" type="ORF">CCMA1212_010018</name>
</gene>
<dbReference type="GeneID" id="300581524"/>
<proteinExistence type="predicted"/>
<dbReference type="CDD" id="cd08589">
    <property type="entry name" value="PI-PLCc_SaPLC1_like"/>
    <property type="match status" value="1"/>
</dbReference>
<dbReference type="Pfam" id="PF16670">
    <property type="entry name" value="PI-PLC-C1"/>
    <property type="match status" value="1"/>
</dbReference>
<evidence type="ECO:0000313" key="3">
    <source>
        <dbReference type="Proteomes" id="UP001642720"/>
    </source>
</evidence>
<organism evidence="2 3">
    <name type="scientific">Trichoderma ghanense</name>
    <dbReference type="NCBI Taxonomy" id="65468"/>
    <lineage>
        <taxon>Eukaryota</taxon>
        <taxon>Fungi</taxon>
        <taxon>Dikarya</taxon>
        <taxon>Ascomycota</taxon>
        <taxon>Pezizomycotina</taxon>
        <taxon>Sordariomycetes</taxon>
        <taxon>Hypocreomycetidae</taxon>
        <taxon>Hypocreales</taxon>
        <taxon>Hypocreaceae</taxon>
        <taxon>Trichoderma</taxon>
    </lineage>
</organism>
<evidence type="ECO:0008006" key="4">
    <source>
        <dbReference type="Google" id="ProtNLM"/>
    </source>
</evidence>
<dbReference type="Gene3D" id="3.20.20.190">
    <property type="entry name" value="Phosphatidylinositol (PI) phosphodiesterase"/>
    <property type="match status" value="1"/>
</dbReference>
<evidence type="ECO:0000256" key="1">
    <source>
        <dbReference type="SAM" id="SignalP"/>
    </source>
</evidence>
<dbReference type="RefSeq" id="XP_073554445.1">
    <property type="nucleotide sequence ID" value="XM_073707074.1"/>
</dbReference>
<feature type="chain" id="PRO_5046878827" description="Acid phosphatase" evidence="1">
    <location>
        <begin position="18"/>
        <end position="410"/>
    </location>
</feature>
<keyword evidence="1" id="KW-0732">Signal</keyword>
<comment type="caution">
    <text evidence="2">The sequence shown here is derived from an EMBL/GenBank/DDBJ whole genome shotgun (WGS) entry which is preliminary data.</text>
</comment>
<name>A0ABY2GS01_9HYPO</name>
<feature type="signal peptide" evidence="1">
    <location>
        <begin position="1"/>
        <end position="17"/>
    </location>
</feature>
<dbReference type="EMBL" id="PPTA01000022">
    <property type="protein sequence ID" value="TFA98243.1"/>
    <property type="molecule type" value="Genomic_DNA"/>
</dbReference>
<keyword evidence="3" id="KW-1185">Reference proteome</keyword>
<reference evidence="2 3" key="1">
    <citation type="submission" date="2018-01" db="EMBL/GenBank/DDBJ databases">
        <title>Genome characterization of the sugarcane-associated fungus Trichoderma ghanense CCMA-1212 and their application in lignocelulose bioconversion.</title>
        <authorList>
            <person name="Steindorff A.S."/>
            <person name="Mendes T.D."/>
            <person name="Vilela E.S.D."/>
            <person name="Rodrigues D.S."/>
            <person name="Formighieri E.F."/>
            <person name="Melo I.S."/>
            <person name="Favaro L.C.L."/>
        </authorList>
    </citation>
    <scope>NUCLEOTIDE SEQUENCE [LARGE SCALE GENOMIC DNA]</scope>
    <source>
        <strain evidence="2 3">CCMA-1212</strain>
    </source>
</reference>
<accession>A0ABY2GS01</accession>
<protein>
    <recommendedName>
        <fullName evidence="4">Acid phosphatase</fullName>
    </recommendedName>
</protein>
<dbReference type="SUPFAM" id="SSF51695">
    <property type="entry name" value="PLC-like phosphodiesterases"/>
    <property type="match status" value="1"/>
</dbReference>
<dbReference type="InterPro" id="IPR032075">
    <property type="entry name" value="PI-PLC-C1"/>
</dbReference>
<dbReference type="InterPro" id="IPR017946">
    <property type="entry name" value="PLC-like_Pdiesterase_TIM-brl"/>
</dbReference>
<evidence type="ECO:0000313" key="2">
    <source>
        <dbReference type="EMBL" id="TFA98243.1"/>
    </source>
</evidence>
<dbReference type="Proteomes" id="UP001642720">
    <property type="component" value="Unassembled WGS sequence"/>
</dbReference>